<dbReference type="PROSITE" id="PS50011">
    <property type="entry name" value="PROTEIN_KINASE_DOM"/>
    <property type="match status" value="1"/>
</dbReference>
<dbReference type="InterPro" id="IPR045269">
    <property type="entry name" value="Atg1-like"/>
</dbReference>
<feature type="binding site" evidence="17">
    <location>
        <position position="69"/>
    </location>
    <ligand>
        <name>ATP</name>
        <dbReference type="ChEBI" id="CHEBI:30616"/>
    </ligand>
</feature>
<dbReference type="FunFam" id="1.10.510.10:FF:000817">
    <property type="entry name" value="Serine/threonine-protein kinase ATG1"/>
    <property type="match status" value="1"/>
</dbReference>
<dbReference type="Pfam" id="PF21127">
    <property type="entry name" value="ATG1-like_MIT2"/>
    <property type="match status" value="1"/>
</dbReference>
<feature type="region of interest" description="Disordered" evidence="18">
    <location>
        <begin position="494"/>
        <end position="537"/>
    </location>
</feature>
<dbReference type="InterPro" id="IPR048941">
    <property type="entry name" value="ATG1-like_MIT2"/>
</dbReference>
<feature type="region of interest" description="Disordered" evidence="18">
    <location>
        <begin position="381"/>
        <end position="426"/>
    </location>
</feature>
<feature type="region of interest" description="Disordered" evidence="18">
    <location>
        <begin position="1"/>
        <end position="31"/>
    </location>
</feature>
<keyword evidence="21" id="KW-1185">Reference proteome</keyword>
<dbReference type="GO" id="GO:0015031">
    <property type="term" value="P:protein transport"/>
    <property type="evidence" value="ECO:0007669"/>
    <property type="project" value="UniProtKB-KW"/>
</dbReference>
<dbReference type="CDD" id="cd14009">
    <property type="entry name" value="STKc_ATG1_ULK_like"/>
    <property type="match status" value="1"/>
</dbReference>
<keyword evidence="9 17" id="KW-0547">Nucleotide-binding</keyword>
<evidence type="ECO:0000256" key="7">
    <source>
        <dbReference type="ARBA" id="ARBA00022490"/>
    </source>
</evidence>
<dbReference type="GO" id="GO:0034727">
    <property type="term" value="P:piecemeal microautophagy of the nucleus"/>
    <property type="evidence" value="ECO:0007669"/>
    <property type="project" value="TreeGrafter"/>
</dbReference>
<keyword evidence="14" id="KW-0472">Membrane</keyword>
<dbReference type="GO" id="GO:0034045">
    <property type="term" value="C:phagophore assembly site membrane"/>
    <property type="evidence" value="ECO:0007669"/>
    <property type="project" value="TreeGrafter"/>
</dbReference>
<sequence length="900" mass="100616">MSKTPIEATKQADTVSTISTTGRKDNRSGHGKYTEAIGQYLVGPEIGKGSFATVYKCIDKTNNRAVAIKSIVRSKLKSKKLIENLEIEISILKSMKHPHIVGLLDYKQSSSHFHLVMDYCSMGDLSYFIRRRQQLVKTHPIISSLLDRYPSPPGSHGLNEVLVIHFLRQLSSALQFLRDKSLVHRDIKPQNLLLCPPVHSKQDFIDNQFVGMWELPILKIADFGFARFLPSTSMAETLCGSPLYMAPEILRYEKYNAKADLWSVGAVLYEMTVGKPPFKAGNHIELLKNIEKANDKIKFPSAAQVPENLKRLIRSLLKYNPTERISFTEFFNDPLITCDLQETDQPLETSEMDENLFISEYISPIKPSERSQFIKPIPLTSTDKDQQQQQQPSSSSPTGGDKKSPSPNTIVKTTPSPSPTPTSRDEEIKQIINKSSPGPEQLSQSIQVANVPNLKFRRDDIILEKDYVVVEKRAVEVNAIADELAHAGSGAVAINPRKSSAGSIDSSNKSQYQQYRRSSSGGGANQRRPSLTDRRISISISPTNALSKAIGLASHRLFGTSNHHHNQHGSNVSEEVTTGGNISFSTVLSSPNFANHLLLQKLNLPTSSTINTITTNTGMEITPSQIQNQQQQFQGFNNDERVLYNLESIATKAHAVNLFADVKFSQLIPSPPSNDLDGLHDDLLHQNDMLPPKIIKTISEEGVGLYVKTLSLLAKGMAIASEWWYNQYEQDGSEDYSQQQQQQQQSSKLDIQTSIKINQLVQWIREKFNECLEKAEFVKLRLEEANQLIAKERSSNDSVHSSSTHEPKIIAEKLIFDRALEMSRNAAVNELVKEDLKGCELAYSTAIWMLEALLDDDDTSGYGEVSVEPKLDSEDRAMVEKFIVSIGNRLSVLKKKLELL</sequence>
<feature type="compositionally biased region" description="Polar residues" evidence="18">
    <location>
        <begin position="497"/>
        <end position="509"/>
    </location>
</feature>
<dbReference type="AlphaFoldDB" id="A0A8J5QFU0"/>
<keyword evidence="8" id="KW-0808">Transferase</keyword>
<dbReference type="PROSITE" id="PS00107">
    <property type="entry name" value="PROTEIN_KINASE_ATP"/>
    <property type="match status" value="1"/>
</dbReference>
<keyword evidence="12" id="KW-0653">Protein transport</keyword>
<dbReference type="InterPro" id="IPR008271">
    <property type="entry name" value="Ser/Thr_kinase_AS"/>
</dbReference>
<feature type="compositionally biased region" description="Low complexity" evidence="18">
    <location>
        <begin position="510"/>
        <end position="519"/>
    </location>
</feature>
<keyword evidence="11 17" id="KW-0067">ATP-binding</keyword>
<evidence type="ECO:0000256" key="8">
    <source>
        <dbReference type="ARBA" id="ARBA00022679"/>
    </source>
</evidence>
<comment type="subcellular location">
    <subcellularLocation>
        <location evidence="2">Cytoplasm</location>
    </subcellularLocation>
    <subcellularLocation>
        <location evidence="1">Endomembrane system</location>
    </subcellularLocation>
</comment>
<gene>
    <name evidence="20" type="ORF">J8A68_006104</name>
</gene>
<protein>
    <recommendedName>
        <fullName evidence="4">Serine/threonine-protein kinase ATG1</fullName>
        <ecNumber evidence="3">2.7.11.1</ecNumber>
    </recommendedName>
    <alternativeName>
        <fullName evidence="15">Autophagy-related protein 1</fullName>
    </alternativeName>
    <alternativeName>
        <fullName evidence="5">Serine/threonine-protein kinase atg1</fullName>
    </alternativeName>
</protein>
<dbReference type="EC" id="2.7.11.1" evidence="3"/>
<feature type="domain" description="Protein kinase" evidence="19">
    <location>
        <begin position="40"/>
        <end position="336"/>
    </location>
</feature>
<evidence type="ECO:0000256" key="18">
    <source>
        <dbReference type="SAM" id="MobiDB-lite"/>
    </source>
</evidence>
<dbReference type="OrthoDB" id="346907at2759"/>
<dbReference type="Pfam" id="PF00069">
    <property type="entry name" value="Pkinase"/>
    <property type="match status" value="1"/>
</dbReference>
<evidence type="ECO:0000256" key="2">
    <source>
        <dbReference type="ARBA" id="ARBA00004496"/>
    </source>
</evidence>
<dbReference type="GO" id="GO:0012505">
    <property type="term" value="C:endomembrane system"/>
    <property type="evidence" value="ECO:0007669"/>
    <property type="project" value="UniProtKB-SubCell"/>
</dbReference>
<evidence type="ECO:0000256" key="1">
    <source>
        <dbReference type="ARBA" id="ARBA00004308"/>
    </source>
</evidence>
<name>A0A8J5QFU0_9ASCO</name>
<evidence type="ECO:0000313" key="21">
    <source>
        <dbReference type="Proteomes" id="UP000694255"/>
    </source>
</evidence>
<dbReference type="GO" id="GO:0005776">
    <property type="term" value="C:autophagosome"/>
    <property type="evidence" value="ECO:0007669"/>
    <property type="project" value="TreeGrafter"/>
</dbReference>
<evidence type="ECO:0000256" key="9">
    <source>
        <dbReference type="ARBA" id="ARBA00022741"/>
    </source>
</evidence>
<dbReference type="InterPro" id="IPR000719">
    <property type="entry name" value="Prot_kinase_dom"/>
</dbReference>
<proteinExistence type="inferred from homology"/>
<dbReference type="GO" id="GO:0000422">
    <property type="term" value="P:autophagy of mitochondrion"/>
    <property type="evidence" value="ECO:0007669"/>
    <property type="project" value="TreeGrafter"/>
</dbReference>
<accession>A0A8J5QFU0</accession>
<keyword evidence="10" id="KW-0418">Kinase</keyword>
<dbReference type="PROSITE" id="PS00108">
    <property type="entry name" value="PROTEIN_KINASE_ST"/>
    <property type="match status" value="1"/>
</dbReference>
<evidence type="ECO:0000256" key="5">
    <source>
        <dbReference type="ARBA" id="ARBA00019599"/>
    </source>
</evidence>
<dbReference type="FunFam" id="3.30.200.20:FF:000042">
    <property type="entry name" value="Aurora kinase A"/>
    <property type="match status" value="1"/>
</dbReference>
<dbReference type="GO" id="GO:0061709">
    <property type="term" value="P:reticulophagy"/>
    <property type="evidence" value="ECO:0007669"/>
    <property type="project" value="TreeGrafter"/>
</dbReference>
<keyword evidence="13" id="KW-0072">Autophagy</keyword>
<evidence type="ECO:0000256" key="15">
    <source>
        <dbReference type="ARBA" id="ARBA00030237"/>
    </source>
</evidence>
<keyword evidence="6" id="KW-0813">Transport</keyword>
<dbReference type="GO" id="GO:0004674">
    <property type="term" value="F:protein serine/threonine kinase activity"/>
    <property type="evidence" value="ECO:0007669"/>
    <property type="project" value="UniProtKB-EC"/>
</dbReference>
<dbReference type="GO" id="GO:0005524">
    <property type="term" value="F:ATP binding"/>
    <property type="evidence" value="ECO:0007669"/>
    <property type="project" value="UniProtKB-UniRule"/>
</dbReference>
<dbReference type="Proteomes" id="UP000694255">
    <property type="component" value="Unassembled WGS sequence"/>
</dbReference>
<evidence type="ECO:0000313" key="20">
    <source>
        <dbReference type="EMBL" id="KAG7660386.1"/>
    </source>
</evidence>
<dbReference type="GO" id="GO:0030447">
    <property type="term" value="P:filamentous growth"/>
    <property type="evidence" value="ECO:0007669"/>
    <property type="project" value="UniProtKB-ARBA"/>
</dbReference>
<dbReference type="PANTHER" id="PTHR24348:SF22">
    <property type="entry name" value="NON-SPECIFIC SERINE_THREONINE PROTEIN KINASE"/>
    <property type="match status" value="1"/>
</dbReference>
<dbReference type="GeneID" id="73472903"/>
<evidence type="ECO:0000256" key="17">
    <source>
        <dbReference type="PROSITE-ProRule" id="PRU10141"/>
    </source>
</evidence>
<comment type="similarity">
    <text evidence="16">Belongs to the protein kinase superfamily. Ser/Thr protein kinase family. APG1/unc-51/ULK1 subfamily.</text>
</comment>
<dbReference type="SMART" id="SM00220">
    <property type="entry name" value="S_TKc"/>
    <property type="match status" value="1"/>
</dbReference>
<dbReference type="GO" id="GO:0000045">
    <property type="term" value="P:autophagosome assembly"/>
    <property type="evidence" value="ECO:0007669"/>
    <property type="project" value="TreeGrafter"/>
</dbReference>
<dbReference type="GO" id="GO:0042594">
    <property type="term" value="P:response to starvation"/>
    <property type="evidence" value="ECO:0007669"/>
    <property type="project" value="TreeGrafter"/>
</dbReference>
<dbReference type="PANTHER" id="PTHR24348">
    <property type="entry name" value="SERINE/THREONINE-PROTEIN KINASE UNC-51-RELATED"/>
    <property type="match status" value="1"/>
</dbReference>
<evidence type="ECO:0000256" key="13">
    <source>
        <dbReference type="ARBA" id="ARBA00023006"/>
    </source>
</evidence>
<dbReference type="Pfam" id="PF12063">
    <property type="entry name" value="ATG1-like_MIT1"/>
    <property type="match status" value="1"/>
</dbReference>
<evidence type="ECO:0000256" key="12">
    <source>
        <dbReference type="ARBA" id="ARBA00022927"/>
    </source>
</evidence>
<feature type="compositionally biased region" description="Polar residues" evidence="18">
    <location>
        <begin position="11"/>
        <end position="21"/>
    </location>
</feature>
<evidence type="ECO:0000256" key="11">
    <source>
        <dbReference type="ARBA" id="ARBA00022840"/>
    </source>
</evidence>
<dbReference type="InterPro" id="IPR017441">
    <property type="entry name" value="Protein_kinase_ATP_BS"/>
</dbReference>
<dbReference type="GO" id="GO:0005829">
    <property type="term" value="C:cytosol"/>
    <property type="evidence" value="ECO:0007669"/>
    <property type="project" value="TreeGrafter"/>
</dbReference>
<dbReference type="InterPro" id="IPR022708">
    <property type="entry name" value="Atg1-like_tMIT"/>
</dbReference>
<evidence type="ECO:0000256" key="10">
    <source>
        <dbReference type="ARBA" id="ARBA00022777"/>
    </source>
</evidence>
<evidence type="ECO:0000256" key="16">
    <source>
        <dbReference type="ARBA" id="ARBA00060750"/>
    </source>
</evidence>
<feature type="compositionally biased region" description="Low complexity" evidence="18">
    <location>
        <begin position="387"/>
        <end position="397"/>
    </location>
</feature>
<comment type="caution">
    <text evidence="20">The sequence shown here is derived from an EMBL/GenBank/DDBJ whole genome shotgun (WGS) entry which is preliminary data.</text>
</comment>
<evidence type="ECO:0000256" key="3">
    <source>
        <dbReference type="ARBA" id="ARBA00012513"/>
    </source>
</evidence>
<reference evidence="20 21" key="1">
    <citation type="journal article" date="2021" name="DNA Res.">
        <title>Genome analysis of Candida subhashii reveals its hybrid nature and dual mitochondrial genome conformations.</title>
        <authorList>
            <person name="Mixao V."/>
            <person name="Hegedusova E."/>
            <person name="Saus E."/>
            <person name="Pryszcz L.P."/>
            <person name="Cillingova A."/>
            <person name="Nosek J."/>
            <person name="Gabaldon T."/>
        </authorList>
    </citation>
    <scope>NUCLEOTIDE SEQUENCE [LARGE SCALE GENOMIC DNA]</scope>
    <source>
        <strain evidence="20 21">CBS 10753</strain>
    </source>
</reference>
<evidence type="ECO:0000256" key="4">
    <source>
        <dbReference type="ARBA" id="ARBA00018572"/>
    </source>
</evidence>
<organism evidence="20 21">
    <name type="scientific">[Candida] subhashii</name>
    <dbReference type="NCBI Taxonomy" id="561895"/>
    <lineage>
        <taxon>Eukaryota</taxon>
        <taxon>Fungi</taxon>
        <taxon>Dikarya</taxon>
        <taxon>Ascomycota</taxon>
        <taxon>Saccharomycotina</taxon>
        <taxon>Pichiomycetes</taxon>
        <taxon>Debaryomycetaceae</taxon>
        <taxon>Spathaspora</taxon>
    </lineage>
</organism>
<dbReference type="EMBL" id="JAGSYN010000313">
    <property type="protein sequence ID" value="KAG7660386.1"/>
    <property type="molecule type" value="Genomic_DNA"/>
</dbReference>
<dbReference type="RefSeq" id="XP_049260620.1">
    <property type="nucleotide sequence ID" value="XM_049410242.1"/>
</dbReference>
<evidence type="ECO:0000256" key="14">
    <source>
        <dbReference type="ARBA" id="ARBA00023136"/>
    </source>
</evidence>
<keyword evidence="7" id="KW-0963">Cytoplasm</keyword>
<evidence type="ECO:0000259" key="19">
    <source>
        <dbReference type="PROSITE" id="PS50011"/>
    </source>
</evidence>
<dbReference type="GO" id="GO:0010506">
    <property type="term" value="P:regulation of autophagy"/>
    <property type="evidence" value="ECO:0007669"/>
    <property type="project" value="InterPro"/>
</dbReference>
<evidence type="ECO:0000256" key="6">
    <source>
        <dbReference type="ARBA" id="ARBA00022448"/>
    </source>
</evidence>